<evidence type="ECO:0000313" key="9">
    <source>
        <dbReference type="EMBL" id="CAB3991683.1"/>
    </source>
</evidence>
<feature type="transmembrane region" description="Helical" evidence="6">
    <location>
        <begin position="192"/>
        <end position="213"/>
    </location>
</feature>
<dbReference type="EMBL" id="CACRXK020001900">
    <property type="protein sequence ID" value="CAB3991683.1"/>
    <property type="molecule type" value="Genomic_DNA"/>
</dbReference>
<dbReference type="InterPro" id="IPR027417">
    <property type="entry name" value="P-loop_NTPase"/>
</dbReference>
<gene>
    <name evidence="9" type="ORF">PACLA_8A036167</name>
</gene>
<reference evidence="9" key="1">
    <citation type="submission" date="2020-04" db="EMBL/GenBank/DDBJ databases">
        <authorList>
            <person name="Alioto T."/>
            <person name="Alioto T."/>
            <person name="Gomez Garrido J."/>
        </authorList>
    </citation>
    <scope>NUCLEOTIDE SEQUENCE</scope>
    <source>
        <strain evidence="9">A484AB</strain>
    </source>
</reference>
<proteinExistence type="inferred from homology"/>
<dbReference type="InterPro" id="IPR000917">
    <property type="entry name" value="Sulfatase_N"/>
</dbReference>
<dbReference type="PANTHER" id="PTHR12933">
    <property type="entry name" value="ORF PROTEIN-RELATED"/>
    <property type="match status" value="1"/>
</dbReference>
<dbReference type="Pfam" id="PF22916">
    <property type="entry name" value="UTP25_NTPase-like"/>
    <property type="match status" value="1"/>
</dbReference>
<feature type="transmembrane region" description="Helical" evidence="6">
    <location>
        <begin position="220"/>
        <end position="240"/>
    </location>
</feature>
<evidence type="ECO:0000313" key="10">
    <source>
        <dbReference type="Proteomes" id="UP001152795"/>
    </source>
</evidence>
<feature type="region of interest" description="Disordered" evidence="5">
    <location>
        <begin position="543"/>
        <end position="562"/>
    </location>
</feature>
<feature type="domain" description="Sulfatase N-terminal" evidence="7">
    <location>
        <begin position="36"/>
        <end position="423"/>
    </location>
</feature>
<keyword evidence="10" id="KW-1185">Reference proteome</keyword>
<dbReference type="GO" id="GO:0034511">
    <property type="term" value="F:U3 snoRNA binding"/>
    <property type="evidence" value="ECO:0007669"/>
    <property type="project" value="InterPro"/>
</dbReference>
<dbReference type="Proteomes" id="UP001152795">
    <property type="component" value="Unassembled WGS sequence"/>
</dbReference>
<name>A0A6S7GJS1_PARCT</name>
<evidence type="ECO:0000259" key="8">
    <source>
        <dbReference type="Pfam" id="PF22916"/>
    </source>
</evidence>
<evidence type="ECO:0000256" key="2">
    <source>
        <dbReference type="ARBA" id="ARBA00008779"/>
    </source>
</evidence>
<keyword evidence="6" id="KW-0812">Transmembrane</keyword>
<comment type="similarity">
    <text evidence="2">Belongs to the sulfatase family.</text>
</comment>
<dbReference type="InterPro" id="IPR053940">
    <property type="entry name" value="UTP25_NTPase-like"/>
</dbReference>
<feature type="region of interest" description="Disordered" evidence="5">
    <location>
        <begin position="671"/>
        <end position="731"/>
    </location>
</feature>
<feature type="domain" description="UTP25 NTP hydrolase-like" evidence="8">
    <location>
        <begin position="830"/>
        <end position="1070"/>
    </location>
</feature>
<comment type="caution">
    <text evidence="9">The sequence shown here is derived from an EMBL/GenBank/DDBJ whole genome shotgun (WGS) entry which is preliminary data.</text>
</comment>
<protein>
    <recommendedName>
        <fullName evidence="3">U3 small nucleolar RNA-associated protein 25 homolog</fullName>
    </recommendedName>
    <alternativeName>
        <fullName evidence="4">UTP25 small subunit processor component</fullName>
    </alternativeName>
</protein>
<evidence type="ECO:0000256" key="5">
    <source>
        <dbReference type="SAM" id="MobiDB-lite"/>
    </source>
</evidence>
<dbReference type="SUPFAM" id="SSF53649">
    <property type="entry name" value="Alkaline phosphatase-like"/>
    <property type="match status" value="1"/>
</dbReference>
<dbReference type="AlphaFoldDB" id="A0A6S7GJS1"/>
<dbReference type="GO" id="GO:0000462">
    <property type="term" value="P:maturation of SSU-rRNA from tricistronic rRNA transcript (SSU-rRNA, 5.8S rRNA, LSU-rRNA)"/>
    <property type="evidence" value="ECO:0007669"/>
    <property type="project" value="TreeGrafter"/>
</dbReference>
<dbReference type="GO" id="GO:0032040">
    <property type="term" value="C:small-subunit processome"/>
    <property type="evidence" value="ECO:0007669"/>
    <property type="project" value="TreeGrafter"/>
</dbReference>
<keyword evidence="6" id="KW-1133">Transmembrane helix</keyword>
<dbReference type="Gene3D" id="1.10.287.550">
    <property type="entry name" value="Helix hairpin bin"/>
    <property type="match status" value="1"/>
</dbReference>
<evidence type="ECO:0000256" key="3">
    <source>
        <dbReference type="ARBA" id="ARBA00024421"/>
    </source>
</evidence>
<dbReference type="Pfam" id="PF00884">
    <property type="entry name" value="Sulfatase"/>
    <property type="match status" value="1"/>
</dbReference>
<dbReference type="InterPro" id="IPR017850">
    <property type="entry name" value="Alkaline_phosphatase_core_sf"/>
</dbReference>
<evidence type="ECO:0000256" key="6">
    <source>
        <dbReference type="SAM" id="Phobius"/>
    </source>
</evidence>
<keyword evidence="6" id="KW-0472">Membrane</keyword>
<accession>A0A6S7GJS1</accession>
<dbReference type="Gene3D" id="3.40.720.10">
    <property type="entry name" value="Alkaline Phosphatase, subunit A"/>
    <property type="match status" value="1"/>
</dbReference>
<dbReference type="Pfam" id="PF14707">
    <property type="entry name" value="Sulfatase_C"/>
    <property type="match status" value="1"/>
</dbReference>
<sequence length="1257" mass="143875">MADLMEAKYHVLFLVLLLFSSNCLYIRTVWGQITKPNIVLITVNQFGLSDLNNNWEYLKNIRKLSKDAIQFSHAYTQLYQTSSRAALLTGRLPVKTGMLKGRFLPFTSLPSIASSGGLPLTEQTLAEFLRRNGYTNKFIGLWDQGLGSKGKFLPLNQGFNSWFGVVTQHSESCSSLRQKSHETFVNDEALSIILYCVFWSLFLVASLWCLCFLKAKFISLLVILGVVLYATNNRTTFIMVRSCVLYKDRHIVAQPYDVENITLRFTDEALGFMKTAAHPFFLMVNHLAFSKPLFASPFFKNTSGKSDMFLDSLAELDWSVGSMLQSIEHLNLTDDTVFIFTALSGDINFNDNRPCNSSSDMQGNQDGCHGYSLRGNYSTPDNWGKQIQVPLLIKWPKMLHSGATINQTVTLMDIMPTILHLTNTSYSNETLNGKSLVGLIKGTTESLHSYVFHYLDVTRPSAVTHNEYKAFYSTMSDNGLVHHDPPLLFNIQNDPEETSPLSVEDYSELMANISEAREKHIQMTVARVNLGANVTRSICEKTNMDAKKGRKRKGKSNSFDLKQLTKGQKKHLKEYGELHPVDLEDNEHETQATTMKKSKKIERIIDDSMKTTKKKDHTKTIHKEKYAQDVKDDDELEEISAYQKLVSSFMNGQALSKKKITKKLTKKLNQNNTNNVVEKSTKDSKMEKNLDIKDNKDNEKLEEEVLNLNEGNDSDSEDEMKSLPGRTQPEPFSQHFEVDLEEDVIERLGNRPSVKPIKTAVKNDAAVHYPSLPEAQSKDFPAMDPQSTLESLWVKPKLGQNWNNLNHENRVNGEAFTSLQQELFPILNSYQDLFYCNRDFNNGEEIRKMYCLHALNHILKTRSRILKNNAKIVQAQKESKELPGEPRDHGLTRPKVLIVVPFRDSALKIVEIFIKLLTEKGEGQVMNKKRFFEKFSESEADSGPQNKPDDFKKMFSGNSDDFFRVGLMIMRKTIKLYTEFYSSDIIIASPVGLRSIIGAEGEKRRDFDFLSSIEVLIMDQVDVFLMQNWEHVQHVFDHVHLQPKDSHEVDFSRVRMWNLNGCQVGSVCQVVVQIPQIYHKVLAPSHKEIAEKRFEFFVNKIFPDLQGASGMLSHTAIFIPSYFDFVRLRNFLKKEEIDFLQLSEYTSRANISRSRNAFLQGKTSLLLFTERFYFYYRYRIRGIKNIVFYELPHYAHFYPEIVNYMDTSLEGGEISASNCTVLYSKFDIHRLSAVVGTSRCSQMTASEQTVHMFVTGE</sequence>
<evidence type="ECO:0000256" key="1">
    <source>
        <dbReference type="ARBA" id="ARBA00001913"/>
    </source>
</evidence>
<comment type="cofactor">
    <cofactor evidence="1">
        <name>Ca(2+)</name>
        <dbReference type="ChEBI" id="CHEBI:29108"/>
    </cofactor>
</comment>
<evidence type="ECO:0000259" key="7">
    <source>
        <dbReference type="Pfam" id="PF00884"/>
    </source>
</evidence>
<dbReference type="InterPro" id="IPR010678">
    <property type="entry name" value="UTP25"/>
</dbReference>
<dbReference type="PANTHER" id="PTHR12933:SF0">
    <property type="entry name" value="U3 SMALL NUCLEOLAR RNA-ASSOCIATED PROTEIN 25 HOMOLOG"/>
    <property type="match status" value="1"/>
</dbReference>
<evidence type="ECO:0000256" key="4">
    <source>
        <dbReference type="ARBA" id="ARBA00032325"/>
    </source>
</evidence>
<dbReference type="GO" id="GO:0019843">
    <property type="term" value="F:rRNA binding"/>
    <property type="evidence" value="ECO:0007669"/>
    <property type="project" value="TreeGrafter"/>
</dbReference>
<feature type="compositionally biased region" description="Basic and acidic residues" evidence="5">
    <location>
        <begin position="679"/>
        <end position="699"/>
    </location>
</feature>
<dbReference type="Gene3D" id="3.40.50.300">
    <property type="entry name" value="P-loop containing nucleotide triphosphate hydrolases"/>
    <property type="match status" value="1"/>
</dbReference>
<dbReference type="Gene3D" id="3.30.1120.10">
    <property type="match status" value="1"/>
</dbReference>
<organism evidence="9 10">
    <name type="scientific">Paramuricea clavata</name>
    <name type="common">Red gorgonian</name>
    <name type="synonym">Violescent sea-whip</name>
    <dbReference type="NCBI Taxonomy" id="317549"/>
    <lineage>
        <taxon>Eukaryota</taxon>
        <taxon>Metazoa</taxon>
        <taxon>Cnidaria</taxon>
        <taxon>Anthozoa</taxon>
        <taxon>Octocorallia</taxon>
        <taxon>Malacalcyonacea</taxon>
        <taxon>Plexauridae</taxon>
        <taxon>Paramuricea</taxon>
    </lineage>
</organism>
<dbReference type="OrthoDB" id="10264378at2759"/>